<dbReference type="AlphaFoldDB" id="A0A812UQ59"/>
<comment type="caution">
    <text evidence="1">The sequence shown here is derived from an EMBL/GenBank/DDBJ whole genome shotgun (WGS) entry which is preliminary data.</text>
</comment>
<name>A0A812UQ59_9DINO</name>
<sequence>MGSQGWGALRATWRALMQAILSAPSSGRHSLAGMVDQGSGQLLEVFRALE</sequence>
<organism evidence="1 2">
    <name type="scientific">Symbiodinium natans</name>
    <dbReference type="NCBI Taxonomy" id="878477"/>
    <lineage>
        <taxon>Eukaryota</taxon>
        <taxon>Sar</taxon>
        <taxon>Alveolata</taxon>
        <taxon>Dinophyceae</taxon>
        <taxon>Suessiales</taxon>
        <taxon>Symbiodiniaceae</taxon>
        <taxon>Symbiodinium</taxon>
    </lineage>
</organism>
<gene>
    <name evidence="1" type="ORF">SNAT2548_LOCUS33710</name>
</gene>
<dbReference type="Proteomes" id="UP000604046">
    <property type="component" value="Unassembled WGS sequence"/>
</dbReference>
<dbReference type="OrthoDB" id="10648825at2759"/>
<proteinExistence type="predicted"/>
<reference evidence="1" key="1">
    <citation type="submission" date="2021-02" db="EMBL/GenBank/DDBJ databases">
        <authorList>
            <person name="Dougan E. K."/>
            <person name="Rhodes N."/>
            <person name="Thang M."/>
            <person name="Chan C."/>
        </authorList>
    </citation>
    <scope>NUCLEOTIDE SEQUENCE</scope>
</reference>
<dbReference type="EMBL" id="CAJNDS010002774">
    <property type="protein sequence ID" value="CAE7592187.1"/>
    <property type="molecule type" value="Genomic_DNA"/>
</dbReference>
<evidence type="ECO:0000313" key="2">
    <source>
        <dbReference type="Proteomes" id="UP000604046"/>
    </source>
</evidence>
<evidence type="ECO:0000313" key="1">
    <source>
        <dbReference type="EMBL" id="CAE7592187.1"/>
    </source>
</evidence>
<accession>A0A812UQ59</accession>
<keyword evidence="2" id="KW-1185">Reference proteome</keyword>
<protein>
    <submittedName>
        <fullName evidence="1">Uncharacterized protein</fullName>
    </submittedName>
</protein>
<feature type="non-terminal residue" evidence="1">
    <location>
        <position position="1"/>
    </location>
</feature>